<accession>A0ABT8N521</accession>
<evidence type="ECO:0008006" key="3">
    <source>
        <dbReference type="Google" id="ProtNLM"/>
    </source>
</evidence>
<evidence type="ECO:0000313" key="2">
    <source>
        <dbReference type="Proteomes" id="UP001172055"/>
    </source>
</evidence>
<evidence type="ECO:0000313" key="1">
    <source>
        <dbReference type="EMBL" id="MDN7242824.1"/>
    </source>
</evidence>
<dbReference type="Proteomes" id="UP001172055">
    <property type="component" value="Unassembled WGS sequence"/>
</dbReference>
<organism evidence="1 2">
    <name type="scientific">Planococcus shixiaomingii</name>
    <dbReference type="NCBI Taxonomy" id="3058393"/>
    <lineage>
        <taxon>Bacteria</taxon>
        <taxon>Bacillati</taxon>
        <taxon>Bacillota</taxon>
        <taxon>Bacilli</taxon>
        <taxon>Bacillales</taxon>
        <taxon>Caryophanaceae</taxon>
        <taxon>Planococcus</taxon>
    </lineage>
</organism>
<reference evidence="1 2" key="1">
    <citation type="submission" date="2023-06" db="EMBL/GenBank/DDBJ databases">
        <title>Novel species in genus Planococcus.</title>
        <authorList>
            <person name="Ning S."/>
        </authorList>
    </citation>
    <scope>NUCLEOTIDE SEQUENCE [LARGE SCALE GENOMIC DNA]</scope>
    <source>
        <strain evidence="1 2">N028</strain>
    </source>
</reference>
<dbReference type="EMBL" id="JAUJWV010000002">
    <property type="protein sequence ID" value="MDN7242824.1"/>
    <property type="molecule type" value="Genomic_DNA"/>
</dbReference>
<gene>
    <name evidence="1" type="ORF">QWY14_13505</name>
</gene>
<name>A0ABT8N521_9BACL</name>
<dbReference type="RefSeq" id="WP_300987344.1">
    <property type="nucleotide sequence ID" value="NZ_CP129236.1"/>
</dbReference>
<proteinExistence type="predicted"/>
<protein>
    <recommendedName>
        <fullName evidence="3">DUF1579 domain-containing protein</fullName>
    </recommendedName>
</protein>
<keyword evidence="2" id="KW-1185">Reference proteome</keyword>
<comment type="caution">
    <text evidence="1">The sequence shown here is derived from an EMBL/GenBank/DDBJ whole genome shotgun (WGS) entry which is preliminary data.</text>
</comment>
<sequence>MSASNRDEMMKKLDFFIGHWDMEVTHPHIQPNPILGHSSIEWMEEKYIIQRIQINKSEFPSSTTIYDWDAKMDQYVMHYFDSRGVTRLYQMTLGDGVWKWWRDKADFSSLKFFQRSTGKVDETGTVIESILEKSDDGINWEHDFKTVYRKVEEQM</sequence>